<reference evidence="1 2" key="1">
    <citation type="submission" date="2020-08" db="EMBL/GenBank/DDBJ databases">
        <title>Genomic Encyclopedia of Type Strains, Phase III (KMG-III): the genomes of soil and plant-associated and newly described type strains.</title>
        <authorList>
            <person name="Whitman W."/>
        </authorList>
    </citation>
    <scope>NUCLEOTIDE SEQUENCE [LARGE SCALE GENOMIC DNA]</scope>
    <source>
        <strain evidence="1 2">CECT 8572</strain>
    </source>
</reference>
<dbReference type="Gene3D" id="2.60.120.200">
    <property type="match status" value="1"/>
</dbReference>
<evidence type="ECO:0000313" key="2">
    <source>
        <dbReference type="Proteomes" id="UP000576152"/>
    </source>
</evidence>
<accession>A0ABR6HQL4</accession>
<comment type="caution">
    <text evidence="1">The sequence shown here is derived from an EMBL/GenBank/DDBJ whole genome shotgun (WGS) entry which is preliminary data.</text>
</comment>
<dbReference type="Pfam" id="PF14099">
    <property type="entry name" value="Polysacc_lyase"/>
    <property type="match status" value="1"/>
</dbReference>
<dbReference type="RefSeq" id="WP_183473797.1">
    <property type="nucleotide sequence ID" value="NZ_JACIBX010000009.1"/>
</dbReference>
<evidence type="ECO:0008006" key="3">
    <source>
        <dbReference type="Google" id="ProtNLM"/>
    </source>
</evidence>
<dbReference type="EMBL" id="JACIBX010000009">
    <property type="protein sequence ID" value="MBB3712817.1"/>
    <property type="molecule type" value="Genomic_DNA"/>
</dbReference>
<proteinExistence type="predicted"/>
<sequence length="259" mass="29351">MTRVVAIAVLSFPALAHAELRVERSLNDTPHGFLRVSSPVRAGRTAQYFELRHGDCGADRWHSDCATDRERTEVWLPDDQWGPGTLQWIGYSLYLPPDFPEIDPLGTVAGQIHMQGGPTNMRGGHLSQPGVLLMDLNQSGYTACVIRLSGPRQAVQDDCLHVQIATLGQMRGRWTDIQIGLDLRRQGGSIEIWANGRLVKRVEGFHRHMGERYYFKYGLYRSFISRYPGRIPTQWVVFDEVRLGQSREEVVVREQAPVN</sequence>
<keyword evidence="2" id="KW-1185">Reference proteome</keyword>
<gene>
    <name evidence="1" type="ORF">FHS00_002415</name>
</gene>
<dbReference type="InterPro" id="IPR025975">
    <property type="entry name" value="Polysacc_lyase"/>
</dbReference>
<name>A0ABR6HQL4_9RHOB</name>
<protein>
    <recommendedName>
        <fullName evidence="3">Polysaccharide lyase</fullName>
    </recommendedName>
</protein>
<evidence type="ECO:0000313" key="1">
    <source>
        <dbReference type="EMBL" id="MBB3712817.1"/>
    </source>
</evidence>
<dbReference type="Proteomes" id="UP000576152">
    <property type="component" value="Unassembled WGS sequence"/>
</dbReference>
<organism evidence="1 2">
    <name type="scientific">Limimaricola variabilis</name>
    <dbReference type="NCBI Taxonomy" id="1492771"/>
    <lineage>
        <taxon>Bacteria</taxon>
        <taxon>Pseudomonadati</taxon>
        <taxon>Pseudomonadota</taxon>
        <taxon>Alphaproteobacteria</taxon>
        <taxon>Rhodobacterales</taxon>
        <taxon>Paracoccaceae</taxon>
        <taxon>Limimaricola</taxon>
    </lineage>
</organism>